<name>A0ABC9VD52_9BACL</name>
<dbReference type="AlphaFoldDB" id="A0ABC9VD52"/>
<keyword evidence="2" id="KW-1185">Reference proteome</keyword>
<gene>
    <name evidence="1" type="ORF">H839_13564</name>
</gene>
<dbReference type="SUPFAM" id="SSF51726">
    <property type="entry name" value="UROD/MetE-like"/>
    <property type="match status" value="1"/>
</dbReference>
<accession>A0ABC9VD52</accession>
<evidence type="ECO:0000313" key="1">
    <source>
        <dbReference type="EMBL" id="EZP76308.1"/>
    </source>
</evidence>
<organism evidence="1 2">
    <name type="scientific">Parageobacillus genomosp. 1</name>
    <dbReference type="NCBI Taxonomy" id="1295642"/>
    <lineage>
        <taxon>Bacteria</taxon>
        <taxon>Bacillati</taxon>
        <taxon>Bacillota</taxon>
        <taxon>Bacilli</taxon>
        <taxon>Bacillales</taxon>
        <taxon>Anoxybacillaceae</taxon>
        <taxon>Parageobacillus</taxon>
    </lineage>
</organism>
<dbReference type="RefSeq" id="WP_043905617.1">
    <property type="nucleotide sequence ID" value="NZ_CM002692.1"/>
</dbReference>
<dbReference type="InterPro" id="IPR038071">
    <property type="entry name" value="UROD/MetE-like_sf"/>
</dbReference>
<sequence length="301" mass="33798">MNSHFQALFQSGSGKEPKIWLDFIDYAKRLFAGGKQDLWQDPALLISVYSQAQGLLRSDVFHFPVNQVYASWLDAHSTEMEKWVGKRPTFVLKKMLALEEPRNILLEVLSGLTELNRDAKPFALSMGSPQQWLQWISRMVRPGEDPSISSDDVDSVAMYIADYLRSFSTAGISAIVLEEAANPPLDMAEMVELYQPILNLAGHYQWSVGFSFPGEASRRIVFNDKVDFTLFGESDMSSLLPYWQEGAAIGGGLNQAFWTDKGDDGRSVLPVQGLLFGTIPEDADPEMVLERLKELRQSTKH</sequence>
<proteinExistence type="predicted"/>
<protein>
    <submittedName>
        <fullName evidence="1">Uncharacterized protein</fullName>
    </submittedName>
</protein>
<comment type="caution">
    <text evidence="1">The sequence shown here is derived from an EMBL/GenBank/DDBJ whole genome shotgun (WGS) entry which is preliminary data.</text>
</comment>
<reference evidence="1 2" key="1">
    <citation type="journal article" date="2014" name="Appl. Microbiol. Biotechnol.">
        <title>Transformable facultative thermophile Geobacillus stearothermophilus NUB3621 as a host strain for metabolic engineering.</title>
        <authorList>
            <person name="Blanchard K."/>
            <person name="Robic S."/>
            <person name="Matsumura I."/>
        </authorList>
    </citation>
    <scope>NUCLEOTIDE SEQUENCE [LARGE SCALE GENOMIC DNA]</scope>
    <source>
        <strain evidence="1 2">NUB3621</strain>
    </source>
</reference>
<dbReference type="EMBL" id="AOTZ01000006">
    <property type="protein sequence ID" value="EZP76308.1"/>
    <property type="molecule type" value="Genomic_DNA"/>
</dbReference>
<evidence type="ECO:0000313" key="2">
    <source>
        <dbReference type="Proteomes" id="UP000023566"/>
    </source>
</evidence>
<dbReference type="Proteomes" id="UP000023566">
    <property type="component" value="Chromosome"/>
</dbReference>